<dbReference type="PANTHER" id="PTHR45138">
    <property type="entry name" value="REGULATORY COMPONENTS OF SENSORY TRANSDUCTION SYSTEM"/>
    <property type="match status" value="1"/>
</dbReference>
<name>A0A5J6WPN0_MORMI</name>
<dbReference type="SUPFAM" id="SSF55785">
    <property type="entry name" value="PYP-like sensor domain (PAS domain)"/>
    <property type="match status" value="1"/>
</dbReference>
<dbReference type="SMART" id="SM00267">
    <property type="entry name" value="GGDEF"/>
    <property type="match status" value="1"/>
</dbReference>
<dbReference type="RefSeq" id="WP_019442708.1">
    <property type="nucleotide sequence ID" value="NZ_ALOE01000034.1"/>
</dbReference>
<dbReference type="FunFam" id="3.30.70.270:FF:000001">
    <property type="entry name" value="Diguanylate cyclase domain protein"/>
    <property type="match status" value="1"/>
</dbReference>
<dbReference type="Pfam" id="PF00990">
    <property type="entry name" value="GGDEF"/>
    <property type="match status" value="1"/>
</dbReference>
<evidence type="ECO:0000259" key="4">
    <source>
        <dbReference type="PROSITE" id="PS50887"/>
    </source>
</evidence>
<dbReference type="InterPro" id="IPR029787">
    <property type="entry name" value="Nucleotide_cyclase"/>
</dbReference>
<feature type="domain" description="GGDEF" evidence="4">
    <location>
        <begin position="185"/>
        <end position="316"/>
    </location>
</feature>
<dbReference type="Gene3D" id="3.30.450.20">
    <property type="entry name" value="PAS domain"/>
    <property type="match status" value="1"/>
</dbReference>
<dbReference type="KEGG" id="mmaa:FR932_11280"/>
<dbReference type="InterPro" id="IPR050469">
    <property type="entry name" value="Diguanylate_Cyclase"/>
</dbReference>
<dbReference type="Gene3D" id="3.30.70.270">
    <property type="match status" value="1"/>
</dbReference>
<accession>A0A5J6WPN0</accession>
<evidence type="ECO:0000256" key="2">
    <source>
        <dbReference type="ARBA" id="ARBA00012528"/>
    </source>
</evidence>
<evidence type="ECO:0000256" key="3">
    <source>
        <dbReference type="ARBA" id="ARBA00034247"/>
    </source>
</evidence>
<dbReference type="OrthoDB" id="9812260at2"/>
<evidence type="ECO:0000256" key="1">
    <source>
        <dbReference type="ARBA" id="ARBA00001946"/>
    </source>
</evidence>
<proteinExistence type="predicted"/>
<evidence type="ECO:0000313" key="6">
    <source>
        <dbReference type="Proteomes" id="UP000327424"/>
    </source>
</evidence>
<protein>
    <recommendedName>
        <fullName evidence="2">diguanylate cyclase</fullName>
        <ecNumber evidence="2">2.7.7.65</ecNumber>
    </recommendedName>
</protein>
<gene>
    <name evidence="5" type="ORF">FR932_11280</name>
</gene>
<dbReference type="PROSITE" id="PS50887">
    <property type="entry name" value="GGDEF"/>
    <property type="match status" value="1"/>
</dbReference>
<dbReference type="AlphaFoldDB" id="A0A5J6WPN0"/>
<dbReference type="GO" id="GO:0005886">
    <property type="term" value="C:plasma membrane"/>
    <property type="evidence" value="ECO:0007669"/>
    <property type="project" value="TreeGrafter"/>
</dbReference>
<comment type="catalytic activity">
    <reaction evidence="3">
        <text>2 GTP = 3',3'-c-di-GMP + 2 diphosphate</text>
        <dbReference type="Rhea" id="RHEA:24898"/>
        <dbReference type="ChEBI" id="CHEBI:33019"/>
        <dbReference type="ChEBI" id="CHEBI:37565"/>
        <dbReference type="ChEBI" id="CHEBI:58805"/>
        <dbReference type="EC" id="2.7.7.65"/>
    </reaction>
</comment>
<evidence type="ECO:0000313" key="5">
    <source>
        <dbReference type="EMBL" id="QFI38392.1"/>
    </source>
</evidence>
<dbReference type="CDD" id="cd01949">
    <property type="entry name" value="GGDEF"/>
    <property type="match status" value="1"/>
</dbReference>
<dbReference type="EC" id="2.7.7.65" evidence="2"/>
<organism evidence="5 6">
    <name type="scientific">Moritella marina ATCC 15381</name>
    <dbReference type="NCBI Taxonomy" id="1202962"/>
    <lineage>
        <taxon>Bacteria</taxon>
        <taxon>Pseudomonadati</taxon>
        <taxon>Pseudomonadota</taxon>
        <taxon>Gammaproteobacteria</taxon>
        <taxon>Alteromonadales</taxon>
        <taxon>Moritellaceae</taxon>
        <taxon>Moritella</taxon>
    </lineage>
</organism>
<keyword evidence="6" id="KW-1185">Reference proteome</keyword>
<dbReference type="PANTHER" id="PTHR45138:SF9">
    <property type="entry name" value="DIGUANYLATE CYCLASE DGCM-RELATED"/>
    <property type="match status" value="1"/>
</dbReference>
<sequence length="316" mass="36061">MDNQSSLSEFHWIMNMVQTIDAGLVVLDKDLKVQLWNDFMSNHSGVSAKDMQDTPLFSHFPELPEAWLRSKIDSVFLLKNNAFTSWEQRPYIFRFNNYRPVTGISEFMFQNMTIIPLASLTGEVTHVSLIIYDVTDIAINRLQLDKANEKLAHLSQTDALTQLANRHHWNTLIDSEFKRVKRYEQISTLMMLDIDHFKKVNDTYGHVAGDKVISEVSRVIRESVRETDFSARYGGEEFAICLTNTTASCAVILAERLRKAIESTLVLDDGNVIQVTISIGIAEFKADVESVDHWTKNADSALYKSKESGRNQYSIL</sequence>
<dbReference type="EMBL" id="CP044399">
    <property type="protein sequence ID" value="QFI38392.1"/>
    <property type="molecule type" value="Genomic_DNA"/>
</dbReference>
<dbReference type="InterPro" id="IPR000160">
    <property type="entry name" value="GGDEF_dom"/>
</dbReference>
<dbReference type="InterPro" id="IPR043128">
    <property type="entry name" value="Rev_trsase/Diguanyl_cyclase"/>
</dbReference>
<dbReference type="InterPro" id="IPR035965">
    <property type="entry name" value="PAS-like_dom_sf"/>
</dbReference>
<dbReference type="GO" id="GO:0052621">
    <property type="term" value="F:diguanylate cyclase activity"/>
    <property type="evidence" value="ECO:0007669"/>
    <property type="project" value="UniProtKB-EC"/>
</dbReference>
<dbReference type="NCBIfam" id="TIGR00254">
    <property type="entry name" value="GGDEF"/>
    <property type="match status" value="1"/>
</dbReference>
<dbReference type="GO" id="GO:0043709">
    <property type="term" value="P:cell adhesion involved in single-species biofilm formation"/>
    <property type="evidence" value="ECO:0007669"/>
    <property type="project" value="TreeGrafter"/>
</dbReference>
<dbReference type="GO" id="GO:1902201">
    <property type="term" value="P:negative regulation of bacterial-type flagellum-dependent cell motility"/>
    <property type="evidence" value="ECO:0007669"/>
    <property type="project" value="TreeGrafter"/>
</dbReference>
<dbReference type="SUPFAM" id="SSF55073">
    <property type="entry name" value="Nucleotide cyclase"/>
    <property type="match status" value="1"/>
</dbReference>
<comment type="cofactor">
    <cofactor evidence="1">
        <name>Mg(2+)</name>
        <dbReference type="ChEBI" id="CHEBI:18420"/>
    </cofactor>
</comment>
<reference evidence="5 6" key="1">
    <citation type="submission" date="2019-09" db="EMBL/GenBank/DDBJ databases">
        <title>Hybrid Assembly of the complete Genome of the Deep-Sea Bacterium Moritella marina from long Nanopore and Illumina reads.</title>
        <authorList>
            <person name="Magin S."/>
            <person name="Georgoulis A."/>
            <person name="Papadimitriou K."/>
            <person name="Iliakis G."/>
            <person name="Vorgias C.E."/>
        </authorList>
    </citation>
    <scope>NUCLEOTIDE SEQUENCE [LARGE SCALE GENOMIC DNA]</scope>
    <source>
        <strain evidence="5 6">MP-1</strain>
    </source>
</reference>
<dbReference type="Proteomes" id="UP000327424">
    <property type="component" value="Chromosome"/>
</dbReference>